<dbReference type="AlphaFoldDB" id="A0A2V3J5G1"/>
<feature type="compositionally biased region" description="Polar residues" evidence="1">
    <location>
        <begin position="224"/>
        <end position="243"/>
    </location>
</feature>
<keyword evidence="3" id="KW-1185">Reference proteome</keyword>
<evidence type="ECO:0000256" key="1">
    <source>
        <dbReference type="SAM" id="MobiDB-lite"/>
    </source>
</evidence>
<comment type="caution">
    <text evidence="2">The sequence shown here is derived from an EMBL/GenBank/DDBJ whole genome shotgun (WGS) entry which is preliminary data.</text>
</comment>
<evidence type="ECO:0000313" key="3">
    <source>
        <dbReference type="Proteomes" id="UP000247409"/>
    </source>
</evidence>
<organism evidence="2 3">
    <name type="scientific">Gracilariopsis chorda</name>
    <dbReference type="NCBI Taxonomy" id="448386"/>
    <lineage>
        <taxon>Eukaryota</taxon>
        <taxon>Rhodophyta</taxon>
        <taxon>Florideophyceae</taxon>
        <taxon>Rhodymeniophycidae</taxon>
        <taxon>Gracilariales</taxon>
        <taxon>Gracilariaceae</taxon>
        <taxon>Gracilariopsis</taxon>
    </lineage>
</organism>
<feature type="region of interest" description="Disordered" evidence="1">
    <location>
        <begin position="224"/>
        <end position="256"/>
    </location>
</feature>
<sequence>MNPSSNEAQAQAPPAQQEPILSILSSMDPVAPHLPFTALVPARAVQIQEHPPTTTQTAIPQFRNLRSKDPAFFLKRLSVSQLKEILQSAPSELRTSLCPFPFRDQLLGDVLRLHDLEASAATKNITSTDRRNLDTLMKMSPDQGMALARERLDELKVLMKSSVIADSSLKLRSVPESNPFEAAAVAISWLLSAVQQLQSGNSQPNQANNQHILASATSLSGSGNPLSFLQPSPKTAAANINSDNSEDDAEIRPAKKAKPVVNPKSYYIGMANAYQSTLARYPGKRNMATSLNIDDLIGPAILSLRTYHGTDIMKFLLHHFQHWKRPASGLPTAQKMEAISIGRMTHLEILIHDSARQALEQRPSLQVGLRRLYAILCVQEDLSNGVQNDRRNALEEVHCLFEVVP</sequence>
<gene>
    <name evidence="2" type="ORF">BWQ96_00684</name>
</gene>
<name>A0A2V3J5G1_9FLOR</name>
<dbReference type="OrthoDB" id="10677032at2759"/>
<accession>A0A2V3J5G1</accession>
<reference evidence="2 3" key="1">
    <citation type="journal article" date="2018" name="Mol. Biol. Evol.">
        <title>Analysis of the draft genome of the red seaweed Gracilariopsis chorda provides insights into genome size evolution in Rhodophyta.</title>
        <authorList>
            <person name="Lee J."/>
            <person name="Yang E.C."/>
            <person name="Graf L."/>
            <person name="Yang J.H."/>
            <person name="Qiu H."/>
            <person name="Zel Zion U."/>
            <person name="Chan C.X."/>
            <person name="Stephens T.G."/>
            <person name="Weber A.P.M."/>
            <person name="Boo G.H."/>
            <person name="Boo S.M."/>
            <person name="Kim K.M."/>
            <person name="Shin Y."/>
            <person name="Jung M."/>
            <person name="Lee S.J."/>
            <person name="Yim H.S."/>
            <person name="Lee J.H."/>
            <person name="Bhattacharya D."/>
            <person name="Yoon H.S."/>
        </authorList>
    </citation>
    <scope>NUCLEOTIDE SEQUENCE [LARGE SCALE GENOMIC DNA]</scope>
    <source>
        <strain evidence="2 3">SKKU-2015</strain>
        <tissue evidence="2">Whole body</tissue>
    </source>
</reference>
<dbReference type="EMBL" id="NBIV01000004">
    <property type="protein sequence ID" value="PXF49614.1"/>
    <property type="molecule type" value="Genomic_DNA"/>
</dbReference>
<evidence type="ECO:0000313" key="2">
    <source>
        <dbReference type="EMBL" id="PXF49614.1"/>
    </source>
</evidence>
<proteinExistence type="predicted"/>
<protein>
    <submittedName>
        <fullName evidence="2">Uncharacterized protein</fullName>
    </submittedName>
</protein>
<dbReference type="Proteomes" id="UP000247409">
    <property type="component" value="Unassembled WGS sequence"/>
</dbReference>